<feature type="signal peptide" evidence="3">
    <location>
        <begin position="1"/>
        <end position="26"/>
    </location>
</feature>
<evidence type="ECO:0000256" key="2">
    <source>
        <dbReference type="SAM" id="Phobius"/>
    </source>
</evidence>
<evidence type="ECO:0008006" key="6">
    <source>
        <dbReference type="Google" id="ProtNLM"/>
    </source>
</evidence>
<reference evidence="4 5" key="1">
    <citation type="submission" date="2016-09" db="EMBL/GenBank/DDBJ databases">
        <title>Genomic Taxonomy of the Vibrionaceae.</title>
        <authorList>
            <person name="Gonzalez-Castillo A."/>
            <person name="Gomez-Gil B."/>
            <person name="Enciso-Ibarra K."/>
        </authorList>
    </citation>
    <scope>NUCLEOTIDE SEQUENCE [LARGE SCALE GENOMIC DNA]</scope>
    <source>
        <strain evidence="4 5">CAIM 1902</strain>
    </source>
</reference>
<accession>A0ABX3FHS7</accession>
<organism evidence="4 5">
    <name type="scientific">Vibrio panuliri</name>
    <dbReference type="NCBI Taxonomy" id="1381081"/>
    <lineage>
        <taxon>Bacteria</taxon>
        <taxon>Pseudomonadati</taxon>
        <taxon>Pseudomonadota</taxon>
        <taxon>Gammaproteobacteria</taxon>
        <taxon>Vibrionales</taxon>
        <taxon>Vibrionaceae</taxon>
        <taxon>Vibrio</taxon>
    </lineage>
</organism>
<proteinExistence type="predicted"/>
<dbReference type="EMBL" id="MJMH01000166">
    <property type="protein sequence ID" value="OLQ92524.1"/>
    <property type="molecule type" value="Genomic_DNA"/>
</dbReference>
<dbReference type="InterPro" id="IPR025738">
    <property type="entry name" value="BatD"/>
</dbReference>
<dbReference type="Proteomes" id="UP000186039">
    <property type="component" value="Unassembled WGS sequence"/>
</dbReference>
<keyword evidence="5" id="KW-1185">Reference proteome</keyword>
<keyword evidence="2" id="KW-0472">Membrane</keyword>
<feature type="region of interest" description="Disordered" evidence="1">
    <location>
        <begin position="226"/>
        <end position="250"/>
    </location>
</feature>
<feature type="compositionally biased region" description="Polar residues" evidence="1">
    <location>
        <begin position="234"/>
        <end position="245"/>
    </location>
</feature>
<name>A0ABX3FHS7_9VIBR</name>
<dbReference type="PANTHER" id="PTHR40940">
    <property type="entry name" value="PROTEIN BATD-RELATED"/>
    <property type="match status" value="1"/>
</dbReference>
<keyword evidence="2" id="KW-0812">Transmembrane</keyword>
<dbReference type="PROSITE" id="PS51257">
    <property type="entry name" value="PROKAR_LIPOPROTEIN"/>
    <property type="match status" value="1"/>
</dbReference>
<sequence length="440" mass="50574">MRIKQKAVLGWFVLISLMLQSCSVLAQEMQSPTIYDLQANNDVQISAWVGNPSNNQGVTPFSVNQQVILNIEVATPRWFTGGTRIGSIEIPNVIVKQRNQLATNYTERKAGQTWSRQRWEITLYPQTSGEFVVPPVAVRVQVSAPSGENVMGTLYTDPVVFSAQLPSGLISQEGNWFVATDVNVSQEWQTSSDQLHAGDAITRVVTIEARDSLSILLPDLLQTQSRADEDKSKYQSYPMPNQLDDSQVRGDYQSRRTEKAVYVLQNGGKVDFPQLSFQWWNAEKNRLETVVIAGRQYEVSHTLQSFVRAYATPLLLFGALLLLVALSMFAIVRYFRQRPKPEWWQLHQLIKLREWGKVRTLVYRSLRSVSGRLEVSRFESSDNWQECSQRFLSGEQDSQVMRTMWRRIRARQKRILTLPRALPQLDKLEQSRRSHQRNKR</sequence>
<dbReference type="RefSeq" id="WP_075714754.1">
    <property type="nucleotide sequence ID" value="NZ_AP019655.1"/>
</dbReference>
<comment type="caution">
    <text evidence="4">The sequence shown here is derived from an EMBL/GenBank/DDBJ whole genome shotgun (WGS) entry which is preliminary data.</text>
</comment>
<gene>
    <name evidence="4" type="ORF">BIY20_08580</name>
</gene>
<feature type="transmembrane region" description="Helical" evidence="2">
    <location>
        <begin position="314"/>
        <end position="335"/>
    </location>
</feature>
<evidence type="ECO:0000256" key="1">
    <source>
        <dbReference type="SAM" id="MobiDB-lite"/>
    </source>
</evidence>
<dbReference type="PANTHER" id="PTHR40940:SF1">
    <property type="entry name" value="PROTEIN BATD"/>
    <property type="match status" value="1"/>
</dbReference>
<feature type="chain" id="PRO_5045067946" description="Protein BatD" evidence="3">
    <location>
        <begin position="27"/>
        <end position="440"/>
    </location>
</feature>
<evidence type="ECO:0000313" key="4">
    <source>
        <dbReference type="EMBL" id="OLQ92524.1"/>
    </source>
</evidence>
<protein>
    <recommendedName>
        <fullName evidence="6">Protein BatD</fullName>
    </recommendedName>
</protein>
<evidence type="ECO:0000313" key="5">
    <source>
        <dbReference type="Proteomes" id="UP000186039"/>
    </source>
</evidence>
<evidence type="ECO:0000256" key="3">
    <source>
        <dbReference type="SAM" id="SignalP"/>
    </source>
</evidence>
<keyword evidence="2" id="KW-1133">Transmembrane helix</keyword>
<keyword evidence="3" id="KW-0732">Signal</keyword>